<dbReference type="Proteomes" id="UP000782241">
    <property type="component" value="Unassembled WGS sequence"/>
</dbReference>
<dbReference type="PANTHER" id="PTHR11129">
    <property type="entry name" value="PROTEIN FARNESYLTRANSFERASE ALPHA SUBUNIT/RAB GERANYLGERANYL TRANSFERASE ALPHA SUBUNIT"/>
    <property type="match status" value="1"/>
</dbReference>
<gene>
    <name evidence="7" type="ORF">KAF25_000354</name>
</gene>
<comment type="similarity">
    <text evidence="1 6">Belongs to the protein prenyltransferase subunit alpha family.</text>
</comment>
<keyword evidence="4" id="KW-0677">Repeat</keyword>
<keyword evidence="8" id="KW-1185">Reference proteome</keyword>
<protein>
    <recommendedName>
        <fullName evidence="6">Geranylgeranyl transferase type-2 subunit alpha</fullName>
        <ecNumber evidence="6">2.5.1.60</ecNumber>
    </recommendedName>
    <alternativeName>
        <fullName evidence="6">Geranylgeranyl transferase type II subunit alpha</fullName>
    </alternativeName>
</protein>
<name>A0A9P7H656_9HYPO</name>
<keyword evidence="3 6" id="KW-0808">Transferase</keyword>
<comment type="catalytic activity">
    <reaction evidence="5 6">
        <text>geranylgeranyl diphosphate + L-cysteinyl-[protein] = S-geranylgeranyl-L-cysteinyl-[protein] + diphosphate</text>
        <dbReference type="Rhea" id="RHEA:21240"/>
        <dbReference type="Rhea" id="RHEA-COMP:10131"/>
        <dbReference type="Rhea" id="RHEA-COMP:11537"/>
        <dbReference type="ChEBI" id="CHEBI:29950"/>
        <dbReference type="ChEBI" id="CHEBI:33019"/>
        <dbReference type="ChEBI" id="CHEBI:57533"/>
        <dbReference type="ChEBI" id="CHEBI:86021"/>
        <dbReference type="EC" id="2.5.1.60"/>
    </reaction>
</comment>
<evidence type="ECO:0000313" key="8">
    <source>
        <dbReference type="Proteomes" id="UP000782241"/>
    </source>
</evidence>
<evidence type="ECO:0000256" key="3">
    <source>
        <dbReference type="ARBA" id="ARBA00022679"/>
    </source>
</evidence>
<organism evidence="7 8">
    <name type="scientific">Fusarium avenaceum</name>
    <dbReference type="NCBI Taxonomy" id="40199"/>
    <lineage>
        <taxon>Eukaryota</taxon>
        <taxon>Fungi</taxon>
        <taxon>Dikarya</taxon>
        <taxon>Ascomycota</taxon>
        <taxon>Pezizomycotina</taxon>
        <taxon>Sordariomycetes</taxon>
        <taxon>Hypocreomycetidae</taxon>
        <taxon>Hypocreales</taxon>
        <taxon>Nectriaceae</taxon>
        <taxon>Fusarium</taxon>
        <taxon>Fusarium tricinctum species complex</taxon>
    </lineage>
</organism>
<evidence type="ECO:0000256" key="2">
    <source>
        <dbReference type="ARBA" id="ARBA00022602"/>
    </source>
</evidence>
<accession>A0A9P7H656</accession>
<comment type="caution">
    <text evidence="7">The sequence shown here is derived from an EMBL/GenBank/DDBJ whole genome shotgun (WGS) entry which is preliminary data.</text>
</comment>
<dbReference type="PROSITE" id="PS51147">
    <property type="entry name" value="PFTA"/>
    <property type="match status" value="5"/>
</dbReference>
<evidence type="ECO:0000256" key="1">
    <source>
        <dbReference type="ARBA" id="ARBA00006734"/>
    </source>
</evidence>
<evidence type="ECO:0000313" key="7">
    <source>
        <dbReference type="EMBL" id="KAG5659152.1"/>
    </source>
</evidence>
<dbReference type="Pfam" id="PF01239">
    <property type="entry name" value="PPTA"/>
    <property type="match status" value="5"/>
</dbReference>
<dbReference type="Gene3D" id="1.25.40.120">
    <property type="entry name" value="Protein prenylyltransferase"/>
    <property type="match status" value="1"/>
</dbReference>
<dbReference type="GO" id="GO:0005968">
    <property type="term" value="C:Rab-protein geranylgeranyltransferase complex"/>
    <property type="evidence" value="ECO:0007669"/>
    <property type="project" value="TreeGrafter"/>
</dbReference>
<dbReference type="GO" id="GO:0004663">
    <property type="term" value="F:Rab geranylgeranyltransferase activity"/>
    <property type="evidence" value="ECO:0007669"/>
    <property type="project" value="UniProtKB-UniRule"/>
</dbReference>
<sequence length="366" mass="43074">MASHGVSRTTRVRTEEQRLRDIEKIKEYRHLENQIFPQAASGEYDPALFQLTTTLLRSNPEHYTAWNIRRRCLISSLLTQRSNAQGKPSDNGAHESDITVLKSELSFTIPILISLPKCYWIWNFRQWILSQAIFRLGVAAAREIWYTELGLTTLMLERDQRNFHAWGYRRILVDKLESPELGGKSMVEDEFAYTIKIIHCNLSNFSAWYHRSRVISRLLQERAAEHRERAVFLDQELDLVRRALDVGPEDQSLWYYHQFLMSQIINDGNGQDSTWAMDVREKTAYVRHEIDNIKDLLEDYVDVKWIYQDLLEYTLVLERLDQRARDEGGLDGLKQAWLTKSRTLDPMRAGRWNDLEKQIQLGEARK</sequence>
<dbReference type="InterPro" id="IPR002088">
    <property type="entry name" value="Prenyl_trans_a"/>
</dbReference>
<proteinExistence type="inferred from homology"/>
<dbReference type="PANTHER" id="PTHR11129:SF2">
    <property type="entry name" value="GERANYLGERANYL TRANSFERASE TYPE-2 SUBUNIT ALPHA"/>
    <property type="match status" value="1"/>
</dbReference>
<dbReference type="SUPFAM" id="SSF48439">
    <property type="entry name" value="Protein prenylyltransferase"/>
    <property type="match status" value="1"/>
</dbReference>
<dbReference type="EMBL" id="JAGPUO010000012">
    <property type="protein sequence ID" value="KAG5659152.1"/>
    <property type="molecule type" value="Genomic_DNA"/>
</dbReference>
<comment type="function">
    <text evidence="6">Catalyzes the transfer of a geranyl-geranyl moiety from geranyl-geranyl pyrophosphate to cysteines occuring in specific C-terminal amino acid sequences.</text>
</comment>
<dbReference type="AlphaFoldDB" id="A0A9P7H656"/>
<dbReference type="GO" id="GO:0097354">
    <property type="term" value="P:prenylation"/>
    <property type="evidence" value="ECO:0007669"/>
    <property type="project" value="UniProtKB-UniRule"/>
</dbReference>
<evidence type="ECO:0000256" key="6">
    <source>
        <dbReference type="RuleBase" id="RU367120"/>
    </source>
</evidence>
<reference evidence="7" key="1">
    <citation type="submission" date="2021-04" db="EMBL/GenBank/DDBJ databases">
        <title>Draft genome of Fusarium avenaceum strain F156N33, isolated from an atmospheric sample in Virginia.</title>
        <authorList>
            <person name="Yang S."/>
            <person name="Vinatzer B.A."/>
            <person name="Coleman J."/>
        </authorList>
    </citation>
    <scope>NUCLEOTIDE SEQUENCE</scope>
    <source>
        <strain evidence="7">F156N33</strain>
    </source>
</reference>
<evidence type="ECO:0000256" key="5">
    <source>
        <dbReference type="ARBA" id="ARBA00047658"/>
    </source>
</evidence>
<evidence type="ECO:0000256" key="4">
    <source>
        <dbReference type="ARBA" id="ARBA00022737"/>
    </source>
</evidence>
<dbReference type="EC" id="2.5.1.60" evidence="6"/>
<keyword evidence="2 6" id="KW-0637">Prenyltransferase</keyword>